<evidence type="ECO:0000256" key="7">
    <source>
        <dbReference type="ARBA" id="ARBA00023160"/>
    </source>
</evidence>
<organism evidence="13 14">
    <name type="scientific">Neptunitalea lumnitzerae</name>
    <dbReference type="NCBI Taxonomy" id="2965509"/>
    <lineage>
        <taxon>Bacteria</taxon>
        <taxon>Pseudomonadati</taxon>
        <taxon>Bacteroidota</taxon>
        <taxon>Flavobacteriia</taxon>
        <taxon>Flavobacteriales</taxon>
        <taxon>Flavobacteriaceae</taxon>
        <taxon>Neptunitalea</taxon>
    </lineage>
</organism>
<comment type="pathway">
    <text evidence="10">Lipid metabolism; fatty acid biosynthesis.</text>
</comment>
<dbReference type="InterPro" id="IPR013747">
    <property type="entry name" value="ACP_syn_III_C"/>
</dbReference>
<dbReference type="Gene3D" id="3.40.47.10">
    <property type="match status" value="1"/>
</dbReference>
<gene>
    <name evidence="13" type="primary">fabH3</name>
    <name evidence="10" type="synonym">fabH</name>
    <name evidence="13" type="ORF">Y10_03960</name>
</gene>
<accession>A0ABQ5MF47</accession>
<dbReference type="Pfam" id="PF08545">
    <property type="entry name" value="ACP_syn_III"/>
    <property type="match status" value="1"/>
</dbReference>
<sequence>MENITAAITAVGAYLPDFVLTNAILETMVDTNDEWITTRTGIKERRILKDPNKGTSYMAIKAAENLLEKRGIKAEEIDLIIVATATPDMPVAATAAYVASEIGATNAFAFDLQAACSSFLYGMSSAASYIESGRYKKVLLIGADKMSSILDYTDRATCIIFGDGAGAVLFEPNNEGLGFVDEYLRSDGIGREFLKIEAGGSLLPASEETVKNKQHYVFQDGRNVFKHAVSNMADVAEKIMMRNELSDEDVNWLVPHQANKRIIDATAQRMGVAEDKVMINIHKYGNTTSATLPLLLNDYEKQLHKGDNLVFAAFGGGFTWGSIYIKWAYNS</sequence>
<evidence type="ECO:0000256" key="1">
    <source>
        <dbReference type="ARBA" id="ARBA00008642"/>
    </source>
</evidence>
<comment type="catalytic activity">
    <reaction evidence="10">
        <text>malonyl-[ACP] + acetyl-CoA + H(+) = 3-oxobutanoyl-[ACP] + CO2 + CoA</text>
        <dbReference type="Rhea" id="RHEA:12080"/>
        <dbReference type="Rhea" id="RHEA-COMP:9623"/>
        <dbReference type="Rhea" id="RHEA-COMP:9625"/>
        <dbReference type="ChEBI" id="CHEBI:15378"/>
        <dbReference type="ChEBI" id="CHEBI:16526"/>
        <dbReference type="ChEBI" id="CHEBI:57287"/>
        <dbReference type="ChEBI" id="CHEBI:57288"/>
        <dbReference type="ChEBI" id="CHEBI:78449"/>
        <dbReference type="ChEBI" id="CHEBI:78450"/>
        <dbReference type="EC" id="2.3.1.180"/>
    </reaction>
</comment>
<feature type="active site" evidence="10">
    <location>
        <position position="286"/>
    </location>
</feature>
<keyword evidence="2 10" id="KW-0963">Cytoplasm</keyword>
<proteinExistence type="inferred from homology"/>
<keyword evidence="5 10" id="KW-0276">Fatty acid metabolism</keyword>
<reference evidence="13" key="1">
    <citation type="submission" date="2022-07" db="EMBL/GenBank/DDBJ databases">
        <title>Taxonomy of Novel Oxalotrophic and Methylotrophic Bacteria.</title>
        <authorList>
            <person name="Sahin N."/>
            <person name="Tani A."/>
        </authorList>
    </citation>
    <scope>NUCLEOTIDE SEQUENCE</scope>
    <source>
        <strain evidence="13">Y10</strain>
    </source>
</reference>
<keyword evidence="6 10" id="KW-0443">Lipid metabolism</keyword>
<comment type="function">
    <text evidence="10">Catalyzes the condensation reaction of fatty acid synthesis by the addition to an acyl acceptor of two carbons from malonyl-ACP. Catalyzes the first condensation reaction which initiates fatty acid synthesis and may therefore play a role in governing the total rate of fatty acid production. Possesses both acetoacetyl-ACP synthase and acetyl transacylase activities. Its substrate specificity determines the biosynthesis of branched-chain and/or straight-chain of fatty acids.</text>
</comment>
<keyword evidence="9 10" id="KW-0012">Acyltransferase</keyword>
<protein>
    <recommendedName>
        <fullName evidence="10">Beta-ketoacyl-[acyl-carrier-protein] synthase III</fullName>
        <shortName evidence="10">Beta-ketoacyl-ACP synthase III</shortName>
        <shortName evidence="10">KAS III</shortName>
        <ecNumber evidence="10">2.3.1.180</ecNumber>
    </recommendedName>
    <alternativeName>
        <fullName evidence="10">3-oxoacyl-[acyl-carrier-protein] synthase 3</fullName>
    </alternativeName>
    <alternativeName>
        <fullName evidence="10">3-oxoacyl-[acyl-carrier-protein] synthase III</fullName>
    </alternativeName>
</protein>
<dbReference type="EC" id="2.3.1.180" evidence="10"/>
<dbReference type="InterPro" id="IPR013751">
    <property type="entry name" value="ACP_syn_III_N"/>
</dbReference>
<evidence type="ECO:0000256" key="2">
    <source>
        <dbReference type="ARBA" id="ARBA00022490"/>
    </source>
</evidence>
<comment type="subunit">
    <text evidence="10">Homodimer.</text>
</comment>
<evidence type="ECO:0000313" key="14">
    <source>
        <dbReference type="Proteomes" id="UP001143543"/>
    </source>
</evidence>
<dbReference type="Proteomes" id="UP001143543">
    <property type="component" value="Unassembled WGS sequence"/>
</dbReference>
<dbReference type="InterPro" id="IPR016039">
    <property type="entry name" value="Thiolase-like"/>
</dbReference>
<comment type="caution">
    <text evidence="13">The sequence shown here is derived from an EMBL/GenBank/DDBJ whole genome shotgun (WGS) entry which is preliminary data.</text>
</comment>
<evidence type="ECO:0000259" key="11">
    <source>
        <dbReference type="Pfam" id="PF08541"/>
    </source>
</evidence>
<dbReference type="PANTHER" id="PTHR34069:SF2">
    <property type="entry name" value="BETA-KETOACYL-[ACYL-CARRIER-PROTEIN] SYNTHASE III"/>
    <property type="match status" value="1"/>
</dbReference>
<evidence type="ECO:0000256" key="9">
    <source>
        <dbReference type="ARBA" id="ARBA00023315"/>
    </source>
</evidence>
<keyword evidence="7 10" id="KW-0275">Fatty acid biosynthesis</keyword>
<feature type="active site" evidence="10">
    <location>
        <position position="256"/>
    </location>
</feature>
<keyword evidence="4 10" id="KW-0808">Transferase</keyword>
<keyword evidence="3 10" id="KW-0444">Lipid biosynthesis</keyword>
<evidence type="ECO:0000259" key="12">
    <source>
        <dbReference type="Pfam" id="PF08545"/>
    </source>
</evidence>
<evidence type="ECO:0000256" key="10">
    <source>
        <dbReference type="HAMAP-Rule" id="MF_01815"/>
    </source>
</evidence>
<dbReference type="HAMAP" id="MF_01815">
    <property type="entry name" value="FabH"/>
    <property type="match status" value="1"/>
</dbReference>
<dbReference type="RefSeq" id="WP_281763687.1">
    <property type="nucleotide sequence ID" value="NZ_BRVO01000001.1"/>
</dbReference>
<dbReference type="InterPro" id="IPR004655">
    <property type="entry name" value="FabH"/>
</dbReference>
<comment type="similarity">
    <text evidence="1 10">Belongs to the thiolase-like superfamily. FabH family.</text>
</comment>
<dbReference type="CDD" id="cd00830">
    <property type="entry name" value="KAS_III"/>
    <property type="match status" value="1"/>
</dbReference>
<evidence type="ECO:0000256" key="8">
    <source>
        <dbReference type="ARBA" id="ARBA00023268"/>
    </source>
</evidence>
<dbReference type="NCBIfam" id="NF006829">
    <property type="entry name" value="PRK09352.1"/>
    <property type="match status" value="1"/>
</dbReference>
<dbReference type="EMBL" id="BRVO01000001">
    <property type="protein sequence ID" value="GLB48028.1"/>
    <property type="molecule type" value="Genomic_DNA"/>
</dbReference>
<feature type="active site" evidence="10">
    <location>
        <position position="116"/>
    </location>
</feature>
<keyword evidence="14" id="KW-1185">Reference proteome</keyword>
<evidence type="ECO:0000256" key="3">
    <source>
        <dbReference type="ARBA" id="ARBA00022516"/>
    </source>
</evidence>
<dbReference type="PANTHER" id="PTHR34069">
    <property type="entry name" value="3-OXOACYL-[ACYL-CARRIER-PROTEIN] SYNTHASE 3"/>
    <property type="match status" value="1"/>
</dbReference>
<evidence type="ECO:0000256" key="4">
    <source>
        <dbReference type="ARBA" id="ARBA00022679"/>
    </source>
</evidence>
<dbReference type="NCBIfam" id="TIGR00747">
    <property type="entry name" value="fabH"/>
    <property type="match status" value="1"/>
</dbReference>
<comment type="subcellular location">
    <subcellularLocation>
        <location evidence="10">Cytoplasm</location>
    </subcellularLocation>
</comment>
<comment type="domain">
    <text evidence="10">The last Arg residue of the ACP-binding site is essential for the weak association between ACP/AcpP and FabH.</text>
</comment>
<evidence type="ECO:0000313" key="13">
    <source>
        <dbReference type="EMBL" id="GLB48028.1"/>
    </source>
</evidence>
<keyword evidence="8 10" id="KW-0511">Multifunctional enzyme</keyword>
<feature type="region of interest" description="ACP-binding" evidence="10">
    <location>
        <begin position="257"/>
        <end position="261"/>
    </location>
</feature>
<feature type="domain" description="Beta-ketoacyl-[acyl-carrier-protein] synthase III C-terminal" evidence="11">
    <location>
        <begin position="241"/>
        <end position="327"/>
    </location>
</feature>
<feature type="domain" description="Beta-ketoacyl-[acyl-carrier-protein] synthase III N-terminal" evidence="12">
    <location>
        <begin position="110"/>
        <end position="188"/>
    </location>
</feature>
<dbReference type="SUPFAM" id="SSF53901">
    <property type="entry name" value="Thiolase-like"/>
    <property type="match status" value="1"/>
</dbReference>
<evidence type="ECO:0000256" key="5">
    <source>
        <dbReference type="ARBA" id="ARBA00022832"/>
    </source>
</evidence>
<name>A0ABQ5MF47_9FLAO</name>
<evidence type="ECO:0000256" key="6">
    <source>
        <dbReference type="ARBA" id="ARBA00023098"/>
    </source>
</evidence>
<dbReference type="Pfam" id="PF08541">
    <property type="entry name" value="ACP_syn_III_C"/>
    <property type="match status" value="1"/>
</dbReference>